<accession>A0ABR4CT85</accession>
<keyword evidence="2" id="KW-0560">Oxidoreductase</keyword>
<comment type="similarity">
    <text evidence="1">Belongs to the short-chain dehydrogenases/reductases (SDR) family.</text>
</comment>
<keyword evidence="4" id="KW-1185">Reference proteome</keyword>
<organism evidence="3 4">
    <name type="scientific">Oculimacula yallundae</name>
    <dbReference type="NCBI Taxonomy" id="86028"/>
    <lineage>
        <taxon>Eukaryota</taxon>
        <taxon>Fungi</taxon>
        <taxon>Dikarya</taxon>
        <taxon>Ascomycota</taxon>
        <taxon>Pezizomycotina</taxon>
        <taxon>Leotiomycetes</taxon>
        <taxon>Helotiales</taxon>
        <taxon>Ploettnerulaceae</taxon>
        <taxon>Oculimacula</taxon>
    </lineage>
</organism>
<dbReference type="EMBL" id="JAZHXI010000003">
    <property type="protein sequence ID" value="KAL2073155.1"/>
    <property type="molecule type" value="Genomic_DNA"/>
</dbReference>
<dbReference type="Gene3D" id="3.40.50.720">
    <property type="entry name" value="NAD(P)-binding Rossmann-like Domain"/>
    <property type="match status" value="1"/>
</dbReference>
<evidence type="ECO:0000256" key="1">
    <source>
        <dbReference type="ARBA" id="ARBA00006484"/>
    </source>
</evidence>
<sequence>MFNPDIDIPDLSGKVILVTSGNAGLGKETCISLAKHNPKRLLIAARNAKSAESVIFELKALAPLVDCTFIECDLGSLASISKAAKEIVSRTDRLDLLFCNAGILGHPPGLTEDVYEIHFGVNHLGHALLIKQLLPVLLRTAIFQPDVRVIVTSSDGYRFHASEGIVFKDLRTRQLNLSILSSFGGKDSWRRYSQSKLANIVYAVELARRYPTIRFVSVHPGVCDTPLTPGWIKGSAMSRKLFAPGGLKTAKEGSFSQLWAATASDVVNGQYYEPVGIVGYRTSKSKDDRLREELWEWTETQMKTWSF</sequence>
<proteinExistence type="inferred from homology"/>
<evidence type="ECO:0000313" key="4">
    <source>
        <dbReference type="Proteomes" id="UP001595075"/>
    </source>
</evidence>
<evidence type="ECO:0000313" key="3">
    <source>
        <dbReference type="EMBL" id="KAL2073155.1"/>
    </source>
</evidence>
<protein>
    <submittedName>
        <fullName evidence="3">Uncharacterized protein</fullName>
    </submittedName>
</protein>
<gene>
    <name evidence="3" type="ORF">VTL71DRAFT_10479</name>
</gene>
<dbReference type="PANTHER" id="PTHR24320">
    <property type="entry name" value="RETINOL DEHYDROGENASE"/>
    <property type="match status" value="1"/>
</dbReference>
<dbReference type="Proteomes" id="UP001595075">
    <property type="component" value="Unassembled WGS sequence"/>
</dbReference>
<dbReference type="InterPro" id="IPR002347">
    <property type="entry name" value="SDR_fam"/>
</dbReference>
<dbReference type="PANTHER" id="PTHR24320:SF154">
    <property type="entry name" value="OXIDOREDUCTASE, SHORT-CHAIN DEHYDROGENASE_REDUCTASE FAMILY (AFU_ORTHOLOGUE AFUA_2G04560)"/>
    <property type="match status" value="1"/>
</dbReference>
<dbReference type="InterPro" id="IPR036291">
    <property type="entry name" value="NAD(P)-bd_dom_sf"/>
</dbReference>
<dbReference type="PRINTS" id="PR00081">
    <property type="entry name" value="GDHRDH"/>
</dbReference>
<dbReference type="SUPFAM" id="SSF51735">
    <property type="entry name" value="NAD(P)-binding Rossmann-fold domains"/>
    <property type="match status" value="1"/>
</dbReference>
<dbReference type="Pfam" id="PF00106">
    <property type="entry name" value="adh_short"/>
    <property type="match status" value="1"/>
</dbReference>
<name>A0ABR4CT85_9HELO</name>
<evidence type="ECO:0000256" key="2">
    <source>
        <dbReference type="ARBA" id="ARBA00023002"/>
    </source>
</evidence>
<reference evidence="3 4" key="1">
    <citation type="journal article" date="2024" name="Commun. Biol.">
        <title>Comparative genomic analysis of thermophilic fungi reveals convergent evolutionary adaptations and gene losses.</title>
        <authorList>
            <person name="Steindorff A.S."/>
            <person name="Aguilar-Pontes M.V."/>
            <person name="Robinson A.J."/>
            <person name="Andreopoulos B."/>
            <person name="LaButti K."/>
            <person name="Kuo A."/>
            <person name="Mondo S."/>
            <person name="Riley R."/>
            <person name="Otillar R."/>
            <person name="Haridas S."/>
            <person name="Lipzen A."/>
            <person name="Grimwood J."/>
            <person name="Schmutz J."/>
            <person name="Clum A."/>
            <person name="Reid I.D."/>
            <person name="Moisan M.C."/>
            <person name="Butler G."/>
            <person name="Nguyen T.T.M."/>
            <person name="Dewar K."/>
            <person name="Conant G."/>
            <person name="Drula E."/>
            <person name="Henrissat B."/>
            <person name="Hansel C."/>
            <person name="Singer S."/>
            <person name="Hutchinson M.I."/>
            <person name="de Vries R.P."/>
            <person name="Natvig D.O."/>
            <person name="Powell A.J."/>
            <person name="Tsang A."/>
            <person name="Grigoriev I.V."/>
        </authorList>
    </citation>
    <scope>NUCLEOTIDE SEQUENCE [LARGE SCALE GENOMIC DNA]</scope>
    <source>
        <strain evidence="3 4">CBS 494.80</strain>
    </source>
</reference>
<comment type="caution">
    <text evidence="3">The sequence shown here is derived from an EMBL/GenBank/DDBJ whole genome shotgun (WGS) entry which is preliminary data.</text>
</comment>